<evidence type="ECO:0000313" key="2">
    <source>
        <dbReference type="EMBL" id="MFC3570429.1"/>
    </source>
</evidence>
<dbReference type="Proteomes" id="UP001595596">
    <property type="component" value="Unassembled WGS sequence"/>
</dbReference>
<feature type="region of interest" description="Disordered" evidence="1">
    <location>
        <begin position="48"/>
        <end position="68"/>
    </location>
</feature>
<keyword evidence="3" id="KW-1185">Reference proteome</keyword>
<dbReference type="RefSeq" id="WP_289893071.1">
    <property type="nucleotide sequence ID" value="NZ_JBHRXE010000037.1"/>
</dbReference>
<reference evidence="3" key="1">
    <citation type="journal article" date="2019" name="Int. J. Syst. Evol. Microbiol.">
        <title>The Global Catalogue of Microorganisms (GCM) 10K type strain sequencing project: providing services to taxonomists for standard genome sequencing and annotation.</title>
        <authorList>
            <consortium name="The Broad Institute Genomics Platform"/>
            <consortium name="The Broad Institute Genome Sequencing Center for Infectious Disease"/>
            <person name="Wu L."/>
            <person name="Ma J."/>
        </authorList>
    </citation>
    <scope>NUCLEOTIDE SEQUENCE [LARGE SCALE GENOMIC DNA]</scope>
    <source>
        <strain evidence="3">VKM B-3226</strain>
    </source>
</reference>
<name>A0ABV7S0I4_9RHOB</name>
<evidence type="ECO:0008006" key="4">
    <source>
        <dbReference type="Google" id="ProtNLM"/>
    </source>
</evidence>
<evidence type="ECO:0000256" key="1">
    <source>
        <dbReference type="SAM" id="MobiDB-lite"/>
    </source>
</evidence>
<feature type="region of interest" description="Disordered" evidence="1">
    <location>
        <begin position="1"/>
        <end position="22"/>
    </location>
</feature>
<organism evidence="2 3">
    <name type="scientific">Paracoccus simplex</name>
    <dbReference type="NCBI Taxonomy" id="2086346"/>
    <lineage>
        <taxon>Bacteria</taxon>
        <taxon>Pseudomonadati</taxon>
        <taxon>Pseudomonadota</taxon>
        <taxon>Alphaproteobacteria</taxon>
        <taxon>Rhodobacterales</taxon>
        <taxon>Paracoccaceae</taxon>
        <taxon>Paracoccus</taxon>
    </lineage>
</organism>
<accession>A0ABV7S0I4</accession>
<protein>
    <recommendedName>
        <fullName evidence="4">Transcriptional regulator</fullName>
    </recommendedName>
</protein>
<comment type="caution">
    <text evidence="2">The sequence shown here is derived from an EMBL/GenBank/DDBJ whole genome shotgun (WGS) entry which is preliminary data.</text>
</comment>
<evidence type="ECO:0000313" key="3">
    <source>
        <dbReference type="Proteomes" id="UP001595596"/>
    </source>
</evidence>
<sequence>MAPKDKAKGLFRDPAPMTAMDRTTSEARLIIEEQKQRRAELTASLRAQRLARDAAGPTEAPAKRKPTK</sequence>
<proteinExistence type="predicted"/>
<gene>
    <name evidence="2" type="ORF">ACFOMP_13285</name>
</gene>
<dbReference type="EMBL" id="JBHRXE010000037">
    <property type="protein sequence ID" value="MFC3570429.1"/>
    <property type="molecule type" value="Genomic_DNA"/>
</dbReference>
<feature type="compositionally biased region" description="Basic and acidic residues" evidence="1">
    <location>
        <begin position="1"/>
        <end position="11"/>
    </location>
</feature>